<dbReference type="EMBL" id="BSNK01000002">
    <property type="protein sequence ID" value="GLQ23967.1"/>
    <property type="molecule type" value="Genomic_DNA"/>
</dbReference>
<keyword evidence="1" id="KW-0812">Transmembrane</keyword>
<accession>A0ABQ5VA86</accession>
<protein>
    <recommendedName>
        <fullName evidence="2">HTH LytTR-type domain-containing protein</fullName>
    </recommendedName>
</protein>
<proteinExistence type="predicted"/>
<keyword evidence="1" id="KW-1133">Transmembrane helix</keyword>
<organism evidence="3 4">
    <name type="scientific">Algimonas ampicilliniresistens</name>
    <dbReference type="NCBI Taxonomy" id="1298735"/>
    <lineage>
        <taxon>Bacteria</taxon>
        <taxon>Pseudomonadati</taxon>
        <taxon>Pseudomonadota</taxon>
        <taxon>Alphaproteobacteria</taxon>
        <taxon>Maricaulales</taxon>
        <taxon>Robiginitomaculaceae</taxon>
        <taxon>Algimonas</taxon>
    </lineage>
</organism>
<feature type="transmembrane region" description="Helical" evidence="1">
    <location>
        <begin position="37"/>
        <end position="57"/>
    </location>
</feature>
<feature type="domain" description="HTH LytTR-type" evidence="2">
    <location>
        <begin position="159"/>
        <end position="258"/>
    </location>
</feature>
<evidence type="ECO:0000313" key="3">
    <source>
        <dbReference type="EMBL" id="GLQ23967.1"/>
    </source>
</evidence>
<dbReference type="PANTHER" id="PTHR37299:SF1">
    <property type="entry name" value="STAGE 0 SPORULATION PROTEIN A HOMOLOG"/>
    <property type="match status" value="1"/>
</dbReference>
<evidence type="ECO:0000313" key="4">
    <source>
        <dbReference type="Proteomes" id="UP001161391"/>
    </source>
</evidence>
<dbReference type="Proteomes" id="UP001161391">
    <property type="component" value="Unassembled WGS sequence"/>
</dbReference>
<dbReference type="PANTHER" id="PTHR37299">
    <property type="entry name" value="TRANSCRIPTIONAL REGULATOR-RELATED"/>
    <property type="match status" value="1"/>
</dbReference>
<reference evidence="3" key="2">
    <citation type="submission" date="2023-01" db="EMBL/GenBank/DDBJ databases">
        <title>Draft genome sequence of Algimonas ampicilliniresistens strain NBRC 108219.</title>
        <authorList>
            <person name="Sun Q."/>
            <person name="Mori K."/>
        </authorList>
    </citation>
    <scope>NUCLEOTIDE SEQUENCE</scope>
    <source>
        <strain evidence="3">NBRC 108219</strain>
    </source>
</reference>
<gene>
    <name evidence="3" type="ORF">GCM10007853_18410</name>
</gene>
<feature type="transmembrane region" description="Helical" evidence="1">
    <location>
        <begin position="123"/>
        <end position="140"/>
    </location>
</feature>
<evidence type="ECO:0000259" key="2">
    <source>
        <dbReference type="PROSITE" id="PS50930"/>
    </source>
</evidence>
<dbReference type="Pfam" id="PF04397">
    <property type="entry name" value="LytTR"/>
    <property type="match status" value="1"/>
</dbReference>
<feature type="transmembrane region" description="Helical" evidence="1">
    <location>
        <begin position="78"/>
        <end position="100"/>
    </location>
</feature>
<dbReference type="InterPro" id="IPR012379">
    <property type="entry name" value="LytTR_MHYE"/>
</dbReference>
<keyword evidence="1" id="KW-0472">Membrane</keyword>
<comment type="caution">
    <text evidence="3">The sequence shown here is derived from an EMBL/GenBank/DDBJ whole genome shotgun (WGS) entry which is preliminary data.</text>
</comment>
<reference evidence="3" key="1">
    <citation type="journal article" date="2014" name="Int. J. Syst. Evol. Microbiol.">
        <title>Complete genome of a new Firmicutes species belonging to the dominant human colonic microbiota ('Ruminococcus bicirculans') reveals two chromosomes and a selective capacity to utilize plant glucans.</title>
        <authorList>
            <consortium name="NISC Comparative Sequencing Program"/>
            <person name="Wegmann U."/>
            <person name="Louis P."/>
            <person name="Goesmann A."/>
            <person name="Henrissat B."/>
            <person name="Duncan S.H."/>
            <person name="Flint H.J."/>
        </authorList>
    </citation>
    <scope>NUCLEOTIDE SEQUENCE</scope>
    <source>
        <strain evidence="3">NBRC 108219</strain>
    </source>
</reference>
<dbReference type="PROSITE" id="PS50930">
    <property type="entry name" value="HTH_LYTTR"/>
    <property type="match status" value="1"/>
</dbReference>
<evidence type="ECO:0000256" key="1">
    <source>
        <dbReference type="SAM" id="Phobius"/>
    </source>
</evidence>
<dbReference type="InterPro" id="IPR046947">
    <property type="entry name" value="LytR-like"/>
</dbReference>
<dbReference type="Gene3D" id="2.40.50.1020">
    <property type="entry name" value="LytTr DNA-binding domain"/>
    <property type="match status" value="1"/>
</dbReference>
<dbReference type="SMART" id="SM00850">
    <property type="entry name" value="LytTR"/>
    <property type="match status" value="1"/>
</dbReference>
<dbReference type="PIRSF" id="PIRSF031767">
    <property type="entry name" value="MHYE_LytTR"/>
    <property type="match status" value="1"/>
</dbReference>
<name>A0ABQ5VA86_9PROT</name>
<dbReference type="InterPro" id="IPR007492">
    <property type="entry name" value="LytTR_DNA-bd_dom"/>
</dbReference>
<sequence length="258" mass="28840">MLVFLTLSLIVEGTTEQMEIARQGGPHEPGSITAQWLYEASSHIALIAVAALIPIWLNRFPLSLSNWGRRLPNYAAAFLLFTVGHILLMVAMRHAVWPFIAQGHYDFGLLRIEPWAYEMRKDLFTFLSMLGVFITSRHIAVLDEERRAAREDAQMTGRLTLKSGGRQIFVPANEIVHASAAGNYVEVHTESGRHFVRLTLSELQTLLSEAGVEPVRLHRSHLTVRDHLRDVGPTDANLSTGVRLPVGRSYRTGLQTLG</sequence>
<keyword evidence="4" id="KW-1185">Reference proteome</keyword>